<dbReference type="EMBL" id="UYSL01021003">
    <property type="protein sequence ID" value="VDL76906.1"/>
    <property type="molecule type" value="Genomic_DNA"/>
</dbReference>
<dbReference type="WBParaSite" id="NBR_0001331401-mRNA-1">
    <property type="protein sequence ID" value="NBR_0001331401-mRNA-1"/>
    <property type="gene ID" value="NBR_0001331401"/>
</dbReference>
<evidence type="ECO:0000313" key="1">
    <source>
        <dbReference type="EMBL" id="VDL76906.1"/>
    </source>
</evidence>
<proteinExistence type="predicted"/>
<evidence type="ECO:0000313" key="3">
    <source>
        <dbReference type="WBParaSite" id="NBR_0001331401-mRNA-1"/>
    </source>
</evidence>
<dbReference type="AlphaFoldDB" id="A0A0N4YAA9"/>
<keyword evidence="2" id="KW-1185">Reference proteome</keyword>
<dbReference type="Proteomes" id="UP000271162">
    <property type="component" value="Unassembled WGS sequence"/>
</dbReference>
<sequence>MNDAAKYVLQDEKSFTDVMVAISDANQAIREVLSEGNKTELHEALRDALLLGTSALDQLRVICSATNSKEHECNRGLGYLSAATHSLVAAAKEVADRSQLEAIEKAEETFQKVSKDKDPELASKLGTATLDVFEKIEAELE</sequence>
<protein>
    <submittedName>
        <fullName evidence="3">DUF2383 domain-containing protein</fullName>
    </submittedName>
</protein>
<reference evidence="1 2" key="2">
    <citation type="submission" date="2018-11" db="EMBL/GenBank/DDBJ databases">
        <authorList>
            <consortium name="Pathogen Informatics"/>
        </authorList>
    </citation>
    <scope>NUCLEOTIDE SEQUENCE [LARGE SCALE GENOMIC DNA]</scope>
</reference>
<evidence type="ECO:0000313" key="2">
    <source>
        <dbReference type="Proteomes" id="UP000271162"/>
    </source>
</evidence>
<name>A0A0N4YAA9_NIPBR</name>
<organism evidence="3">
    <name type="scientific">Nippostrongylus brasiliensis</name>
    <name type="common">Rat hookworm</name>
    <dbReference type="NCBI Taxonomy" id="27835"/>
    <lineage>
        <taxon>Eukaryota</taxon>
        <taxon>Metazoa</taxon>
        <taxon>Ecdysozoa</taxon>
        <taxon>Nematoda</taxon>
        <taxon>Chromadorea</taxon>
        <taxon>Rhabditida</taxon>
        <taxon>Rhabditina</taxon>
        <taxon>Rhabditomorpha</taxon>
        <taxon>Strongyloidea</taxon>
        <taxon>Heligmosomidae</taxon>
        <taxon>Nippostrongylus</taxon>
    </lineage>
</organism>
<accession>A0A0N4YAA9</accession>
<gene>
    <name evidence="1" type="ORF">NBR_LOCUS13317</name>
</gene>
<reference evidence="3" key="1">
    <citation type="submission" date="2017-02" db="UniProtKB">
        <authorList>
            <consortium name="WormBaseParasite"/>
        </authorList>
    </citation>
    <scope>IDENTIFICATION</scope>
</reference>